<comment type="function">
    <text evidence="10 14">Acts specifically as a negative regulator of skeletal muscle growth.</text>
</comment>
<evidence type="ECO:0000256" key="6">
    <source>
        <dbReference type="ARBA" id="ARBA00022729"/>
    </source>
</evidence>
<dbReference type="InterPro" id="IPR029034">
    <property type="entry name" value="Cystine-knot_cytokine"/>
</dbReference>
<keyword evidence="6 14" id="KW-0732">Signal</keyword>
<dbReference type="FunFam" id="2.60.120.970:FF:000001">
    <property type="entry name" value="Growth/differentiation factor 8"/>
    <property type="match status" value="1"/>
</dbReference>
<evidence type="ECO:0000256" key="2">
    <source>
        <dbReference type="ARBA" id="ARBA00006656"/>
    </source>
</evidence>
<dbReference type="InterPro" id="IPR001111">
    <property type="entry name" value="TGF-b_propeptide"/>
</dbReference>
<dbReference type="Gene3D" id="2.60.120.970">
    <property type="match status" value="1"/>
</dbReference>
<keyword evidence="9" id="KW-0325">Glycoprotein</keyword>
<keyword evidence="5 14" id="KW-0165">Cleavage on pair of basic residues</keyword>
<evidence type="ECO:0000256" key="3">
    <source>
        <dbReference type="ARBA" id="ARBA00022514"/>
    </source>
</evidence>
<dbReference type="PROSITE" id="PS51362">
    <property type="entry name" value="TGF_BETA_2"/>
    <property type="match status" value="1"/>
</dbReference>
<evidence type="ECO:0000256" key="13">
    <source>
        <dbReference type="RuleBase" id="RU000354"/>
    </source>
</evidence>
<dbReference type="InterPro" id="IPR001839">
    <property type="entry name" value="TGF-b_C"/>
</dbReference>
<protein>
    <recommendedName>
        <fullName evidence="11 14">Growth/differentiation factor 8</fullName>
        <shortName evidence="14">GDF-8</shortName>
    </recommendedName>
    <alternativeName>
        <fullName evidence="12 14">Myostatin</fullName>
    </alternativeName>
</protein>
<dbReference type="PROSITE" id="PS00250">
    <property type="entry name" value="TGF_BETA_1"/>
    <property type="match status" value="1"/>
</dbReference>
<dbReference type="EMBL" id="JANIIK010000113">
    <property type="protein sequence ID" value="KAJ3592612.1"/>
    <property type="molecule type" value="Genomic_DNA"/>
</dbReference>
<dbReference type="Pfam" id="PF00688">
    <property type="entry name" value="TGFb_propeptide"/>
    <property type="match status" value="1"/>
</dbReference>
<reference evidence="17" key="1">
    <citation type="submission" date="2022-07" db="EMBL/GenBank/DDBJ databases">
        <title>Chromosome-level genome of Muraenolepis orangiensis.</title>
        <authorList>
            <person name="Kim J."/>
        </authorList>
    </citation>
    <scope>NUCLEOTIDE SEQUENCE</scope>
    <source>
        <strain evidence="17">KU_S4_2022</strain>
        <tissue evidence="17">Muscle</tissue>
    </source>
</reference>
<keyword evidence="8 14" id="KW-1015">Disulfide bond</keyword>
<dbReference type="InterPro" id="IPR015615">
    <property type="entry name" value="TGF-beta-rel"/>
</dbReference>
<accession>A0A9Q0DQM1</accession>
<feature type="chain" id="PRO_5040491811" description="Growth/differentiation factor 8" evidence="15">
    <location>
        <begin position="23"/>
        <end position="377"/>
    </location>
</feature>
<dbReference type="Pfam" id="PF00019">
    <property type="entry name" value="TGF_beta"/>
    <property type="match status" value="1"/>
</dbReference>
<comment type="caution">
    <text evidence="17">The sequence shown here is derived from an EMBL/GenBank/DDBJ whole genome shotgun (WGS) entry which is preliminary data.</text>
</comment>
<evidence type="ECO:0000256" key="4">
    <source>
        <dbReference type="ARBA" id="ARBA00022525"/>
    </source>
</evidence>
<evidence type="ECO:0000259" key="16">
    <source>
        <dbReference type="PROSITE" id="PS51362"/>
    </source>
</evidence>
<evidence type="ECO:0000256" key="7">
    <source>
        <dbReference type="ARBA" id="ARBA00023030"/>
    </source>
</evidence>
<evidence type="ECO:0000256" key="5">
    <source>
        <dbReference type="ARBA" id="ARBA00022685"/>
    </source>
</evidence>
<evidence type="ECO:0000313" key="17">
    <source>
        <dbReference type="EMBL" id="KAJ3592612.1"/>
    </source>
</evidence>
<dbReference type="SMART" id="SM00204">
    <property type="entry name" value="TGFB"/>
    <property type="match status" value="1"/>
</dbReference>
<dbReference type="GO" id="GO:0005125">
    <property type="term" value="F:cytokine activity"/>
    <property type="evidence" value="ECO:0007669"/>
    <property type="project" value="UniProtKB-UniRule"/>
</dbReference>
<dbReference type="CDD" id="cd19388">
    <property type="entry name" value="TGF_beta_GDF8"/>
    <property type="match status" value="1"/>
</dbReference>
<evidence type="ECO:0000256" key="10">
    <source>
        <dbReference type="ARBA" id="ARBA00023756"/>
    </source>
</evidence>
<comment type="similarity">
    <text evidence="2 13">Belongs to the TGF-beta family.</text>
</comment>
<evidence type="ECO:0000256" key="1">
    <source>
        <dbReference type="ARBA" id="ARBA00004613"/>
    </source>
</evidence>
<evidence type="ECO:0000256" key="9">
    <source>
        <dbReference type="ARBA" id="ARBA00023180"/>
    </source>
</evidence>
<feature type="signal peptide" evidence="15">
    <location>
        <begin position="1"/>
        <end position="22"/>
    </location>
</feature>
<evidence type="ECO:0000256" key="12">
    <source>
        <dbReference type="ARBA" id="ARBA00031866"/>
    </source>
</evidence>
<keyword evidence="4 14" id="KW-0964">Secreted</keyword>
<dbReference type="Gene3D" id="2.10.90.10">
    <property type="entry name" value="Cystine-knot cytokines"/>
    <property type="match status" value="1"/>
</dbReference>
<sequence>MHLPHTLVYLSLLIALGPVGLGDQATHQQPSTAAVSEDAEQCSTCEIRQQIKTMRLNAIKSQILSKLRLKHAPNISRDVMKQLLPKAPPLQELLDQYDVLGDDNQDGLIEEDDEHAVTETIMLMATEPDPVVQVNRTPRCCFFSFGQKMQANRIVRAQLWVHLRAVEEATTVFLQISRLMPATDGSRHIGIRSLKIDVNAGVSSWKSIDVKQVLSVWLRQPETNWGIEINAYDSRGNDLVDTSVEPAGEGLQPFMEVKVSEGPKRTRRDSGLDCDENSPESRCCRYPLTVDFEDFGWDWVIAPKRYKANYCSGECEYMYLQKYPHTHLVHKASPRGNAGPCCTPTKMSPINMLYFNHKEQIIYGKLPSMVVDRCGCS</sequence>
<evidence type="ECO:0000256" key="15">
    <source>
        <dbReference type="SAM" id="SignalP"/>
    </source>
</evidence>
<name>A0A9Q0DQM1_9TELE</name>
<keyword evidence="3 14" id="KW-0202">Cytokine</keyword>
<dbReference type="OrthoDB" id="5948587at2759"/>
<gene>
    <name evidence="17" type="ORF">NHX12_007739</name>
</gene>
<evidence type="ECO:0000256" key="8">
    <source>
        <dbReference type="ARBA" id="ARBA00023157"/>
    </source>
</evidence>
<dbReference type="SUPFAM" id="SSF57501">
    <property type="entry name" value="Cystine-knot cytokines"/>
    <property type="match status" value="1"/>
</dbReference>
<dbReference type="GO" id="GO:0008083">
    <property type="term" value="F:growth factor activity"/>
    <property type="evidence" value="ECO:0007669"/>
    <property type="project" value="UniProtKB-UniRule"/>
</dbReference>
<comment type="subunit">
    <text evidence="14">Homodimer; disulfide-linked.</text>
</comment>
<organism evidence="17 18">
    <name type="scientific">Muraenolepis orangiensis</name>
    <name type="common">Patagonian moray cod</name>
    <dbReference type="NCBI Taxonomy" id="630683"/>
    <lineage>
        <taxon>Eukaryota</taxon>
        <taxon>Metazoa</taxon>
        <taxon>Chordata</taxon>
        <taxon>Craniata</taxon>
        <taxon>Vertebrata</taxon>
        <taxon>Euteleostomi</taxon>
        <taxon>Actinopterygii</taxon>
        <taxon>Neopterygii</taxon>
        <taxon>Teleostei</taxon>
        <taxon>Neoteleostei</taxon>
        <taxon>Acanthomorphata</taxon>
        <taxon>Zeiogadaria</taxon>
        <taxon>Gadariae</taxon>
        <taxon>Gadiformes</taxon>
        <taxon>Muraenolepidoidei</taxon>
        <taxon>Muraenolepididae</taxon>
        <taxon>Muraenolepis</taxon>
    </lineage>
</organism>
<keyword evidence="7 13" id="KW-0339">Growth factor</keyword>
<dbReference type="InterPro" id="IPR017948">
    <property type="entry name" value="TGFb_CS"/>
</dbReference>
<feature type="domain" description="TGF-beta family profile" evidence="16">
    <location>
        <begin position="265"/>
        <end position="377"/>
    </location>
</feature>
<dbReference type="PANTHER" id="PTHR11848:SF150">
    <property type="entry name" value="GROWTH_DIFFERENTIATION FACTOR 8"/>
    <property type="match status" value="1"/>
</dbReference>
<comment type="subcellular location">
    <subcellularLocation>
        <location evidence="1 14">Secreted</location>
    </subcellularLocation>
</comment>
<dbReference type="FunFam" id="2.10.90.10:FF:000006">
    <property type="entry name" value="growth/differentiation factor 8"/>
    <property type="match status" value="1"/>
</dbReference>
<proteinExistence type="inferred from homology"/>
<dbReference type="AlphaFoldDB" id="A0A9Q0DQM1"/>
<evidence type="ECO:0000256" key="14">
    <source>
        <dbReference type="RuleBase" id="RU369049"/>
    </source>
</evidence>
<dbReference type="Proteomes" id="UP001148018">
    <property type="component" value="Unassembled WGS sequence"/>
</dbReference>
<dbReference type="PANTHER" id="PTHR11848">
    <property type="entry name" value="TGF-BETA FAMILY"/>
    <property type="match status" value="1"/>
</dbReference>
<keyword evidence="18" id="KW-1185">Reference proteome</keyword>
<evidence type="ECO:0000256" key="11">
    <source>
        <dbReference type="ARBA" id="ARBA00023852"/>
    </source>
</evidence>
<evidence type="ECO:0000313" key="18">
    <source>
        <dbReference type="Proteomes" id="UP001148018"/>
    </source>
</evidence>
<dbReference type="GO" id="GO:0005615">
    <property type="term" value="C:extracellular space"/>
    <property type="evidence" value="ECO:0007669"/>
    <property type="project" value="UniProtKB-UniRule"/>
</dbReference>